<accession>A0A016UJM9</accession>
<gene>
    <name evidence="1" type="primary">Acey_s0037.g3507</name>
    <name evidence="1" type="ORF">Y032_0037g3507</name>
</gene>
<protein>
    <submittedName>
        <fullName evidence="1">Uncharacterized protein</fullName>
    </submittedName>
</protein>
<evidence type="ECO:0000313" key="1">
    <source>
        <dbReference type="EMBL" id="EYC15415.1"/>
    </source>
</evidence>
<evidence type="ECO:0000313" key="2">
    <source>
        <dbReference type="Proteomes" id="UP000024635"/>
    </source>
</evidence>
<proteinExistence type="predicted"/>
<comment type="caution">
    <text evidence="1">The sequence shown here is derived from an EMBL/GenBank/DDBJ whole genome shotgun (WGS) entry which is preliminary data.</text>
</comment>
<dbReference type="EMBL" id="JARK01001373">
    <property type="protein sequence ID" value="EYC15415.1"/>
    <property type="molecule type" value="Genomic_DNA"/>
</dbReference>
<name>A0A016UJM9_9BILA</name>
<sequence length="90" mass="10157">MKASCQQALGRASFRCDQATCAGDFHCKYLNLSIDGAKNQLFPYLTMKNRQCRNLELMIHTSEAGTAMYLSAKFTFICKAAFRDKSFDVL</sequence>
<reference evidence="2" key="1">
    <citation type="journal article" date="2015" name="Nat. Genet.">
        <title>The genome and transcriptome of the zoonotic hookworm Ancylostoma ceylanicum identify infection-specific gene families.</title>
        <authorList>
            <person name="Schwarz E.M."/>
            <person name="Hu Y."/>
            <person name="Antoshechkin I."/>
            <person name="Miller M.M."/>
            <person name="Sternberg P.W."/>
            <person name="Aroian R.V."/>
        </authorList>
    </citation>
    <scope>NUCLEOTIDE SEQUENCE</scope>
    <source>
        <strain evidence="2">HY135</strain>
    </source>
</reference>
<dbReference type="Proteomes" id="UP000024635">
    <property type="component" value="Unassembled WGS sequence"/>
</dbReference>
<dbReference type="AlphaFoldDB" id="A0A016UJM9"/>
<organism evidence="1 2">
    <name type="scientific">Ancylostoma ceylanicum</name>
    <dbReference type="NCBI Taxonomy" id="53326"/>
    <lineage>
        <taxon>Eukaryota</taxon>
        <taxon>Metazoa</taxon>
        <taxon>Ecdysozoa</taxon>
        <taxon>Nematoda</taxon>
        <taxon>Chromadorea</taxon>
        <taxon>Rhabditida</taxon>
        <taxon>Rhabditina</taxon>
        <taxon>Rhabditomorpha</taxon>
        <taxon>Strongyloidea</taxon>
        <taxon>Ancylostomatidae</taxon>
        <taxon>Ancylostomatinae</taxon>
        <taxon>Ancylostoma</taxon>
    </lineage>
</organism>
<keyword evidence="2" id="KW-1185">Reference proteome</keyword>